<dbReference type="InterPro" id="IPR053724">
    <property type="entry name" value="OMP_A26_sf"/>
</dbReference>
<dbReference type="InterPro" id="IPR000036">
    <property type="entry name" value="Peptidase_A26_omptin"/>
</dbReference>
<reference evidence="2" key="1">
    <citation type="submission" date="2016-10" db="EMBL/GenBank/DDBJ databases">
        <authorList>
            <person name="Varghese N."/>
            <person name="Submissions S."/>
        </authorList>
    </citation>
    <scope>NUCLEOTIDE SEQUENCE [LARGE SCALE GENOMIC DNA]</scope>
    <source>
        <strain evidence="2">XBD1002</strain>
    </source>
</reference>
<evidence type="ECO:0000313" key="2">
    <source>
        <dbReference type="Proteomes" id="UP000182737"/>
    </source>
</evidence>
<dbReference type="RefSeq" id="WP_074931031.1">
    <property type="nucleotide sequence ID" value="NZ_FORI01000003.1"/>
</dbReference>
<dbReference type="InterPro" id="IPR020080">
    <property type="entry name" value="OM_adhesin/peptidase_omptin"/>
</dbReference>
<dbReference type="Proteomes" id="UP000182737">
    <property type="component" value="Unassembled WGS sequence"/>
</dbReference>
<name>A0A1I3JQZ7_9SPIR</name>
<keyword evidence="2" id="KW-1185">Reference proteome</keyword>
<dbReference type="OrthoDB" id="359239at2"/>
<gene>
    <name evidence="1" type="ORF">SAMN04487775_103188</name>
</gene>
<organism evidence="1 2">
    <name type="scientific">Treponema bryantii</name>
    <dbReference type="NCBI Taxonomy" id="163"/>
    <lineage>
        <taxon>Bacteria</taxon>
        <taxon>Pseudomonadati</taxon>
        <taxon>Spirochaetota</taxon>
        <taxon>Spirochaetia</taxon>
        <taxon>Spirochaetales</taxon>
        <taxon>Treponemataceae</taxon>
        <taxon>Treponema</taxon>
    </lineage>
</organism>
<dbReference type="Gene3D" id="2.40.128.90">
    <property type="entry name" value="OMPT-like"/>
    <property type="match status" value="1"/>
</dbReference>
<dbReference type="GO" id="GO:0006508">
    <property type="term" value="P:proteolysis"/>
    <property type="evidence" value="ECO:0007669"/>
    <property type="project" value="UniProtKB-KW"/>
</dbReference>
<accession>A0A1I3JQZ7</accession>
<dbReference type="SUPFAM" id="SSF69917">
    <property type="entry name" value="OMPT-like"/>
    <property type="match status" value="1"/>
</dbReference>
<evidence type="ECO:0000313" key="1">
    <source>
        <dbReference type="EMBL" id="SFI62594.1"/>
    </source>
</evidence>
<dbReference type="AlphaFoldDB" id="A0A1I3JQZ7"/>
<dbReference type="EMBL" id="FORI01000003">
    <property type="protein sequence ID" value="SFI62594.1"/>
    <property type="molecule type" value="Genomic_DNA"/>
</dbReference>
<keyword evidence="1" id="KW-0378">Hydrolase</keyword>
<sequence>MTGKKTLFPLFIILFFTSFNLYALDNKYENYFSFQITPQFEIANGVINEYVFHDECKNTDNKLSELDWHLKTLALFNINADLNILKYFALNLSSTFGVPQRSDFMQDSDWRNSFSYDYISWLEDDPTERTDFSEHINRLEKLVNLKISLGGNIYLPFEIKLTPHIAYKYDFIKFASSKGYGLYKSENKEFVTYDWASEYSGNIIGYEQTINSFLLGLTLNSETIPKTKIKLRFDISPKLTTINAIDYHYYPRGDAFMDVITGVVLIESEATAQYMFSKNHSAGIYGSIQSIPISKGTTYARKIDRKGNFQDDNWAKDSCNGGTQRFIWALGLNYSFSL</sequence>
<proteinExistence type="predicted"/>
<dbReference type="GO" id="GO:0009279">
    <property type="term" value="C:cell outer membrane"/>
    <property type="evidence" value="ECO:0007669"/>
    <property type="project" value="InterPro"/>
</dbReference>
<keyword evidence="1" id="KW-0645">Protease</keyword>
<dbReference type="GO" id="GO:0004190">
    <property type="term" value="F:aspartic-type endopeptidase activity"/>
    <property type="evidence" value="ECO:0007669"/>
    <property type="project" value="InterPro"/>
</dbReference>
<dbReference type="Pfam" id="PF01278">
    <property type="entry name" value="Omptin"/>
    <property type="match status" value="1"/>
</dbReference>
<protein>
    <submittedName>
        <fullName evidence="1">Outer membrane protease</fullName>
    </submittedName>
</protein>